<organism evidence="1 2">
    <name type="scientific">Arctium lappa</name>
    <name type="common">Greater burdock</name>
    <name type="synonym">Lappa major</name>
    <dbReference type="NCBI Taxonomy" id="4217"/>
    <lineage>
        <taxon>Eukaryota</taxon>
        <taxon>Viridiplantae</taxon>
        <taxon>Streptophyta</taxon>
        <taxon>Embryophyta</taxon>
        <taxon>Tracheophyta</taxon>
        <taxon>Spermatophyta</taxon>
        <taxon>Magnoliopsida</taxon>
        <taxon>eudicotyledons</taxon>
        <taxon>Gunneridae</taxon>
        <taxon>Pentapetalae</taxon>
        <taxon>asterids</taxon>
        <taxon>campanulids</taxon>
        <taxon>Asterales</taxon>
        <taxon>Asteraceae</taxon>
        <taxon>Carduoideae</taxon>
        <taxon>Cardueae</taxon>
        <taxon>Arctiinae</taxon>
        <taxon>Arctium</taxon>
    </lineage>
</organism>
<reference evidence="1 2" key="2">
    <citation type="journal article" date="2022" name="Mol. Ecol. Resour.">
        <title>The genomes of chicory, endive, great burdock and yacon provide insights into Asteraceae paleo-polyploidization history and plant inulin production.</title>
        <authorList>
            <person name="Fan W."/>
            <person name="Wang S."/>
            <person name="Wang H."/>
            <person name="Wang A."/>
            <person name="Jiang F."/>
            <person name="Liu H."/>
            <person name="Zhao H."/>
            <person name="Xu D."/>
            <person name="Zhang Y."/>
        </authorList>
    </citation>
    <scope>NUCLEOTIDE SEQUENCE [LARGE SCALE GENOMIC DNA]</scope>
    <source>
        <strain evidence="2">cv. Niubang</strain>
    </source>
</reference>
<accession>A0ACB9FDW8</accession>
<proteinExistence type="predicted"/>
<dbReference type="EMBL" id="CM042047">
    <property type="protein sequence ID" value="KAI3769538.1"/>
    <property type="molecule type" value="Genomic_DNA"/>
</dbReference>
<dbReference type="Proteomes" id="UP001055879">
    <property type="component" value="Linkage Group LG01"/>
</dbReference>
<keyword evidence="2" id="KW-1185">Reference proteome</keyword>
<gene>
    <name evidence="1" type="ORF">L6452_00644</name>
</gene>
<evidence type="ECO:0000313" key="2">
    <source>
        <dbReference type="Proteomes" id="UP001055879"/>
    </source>
</evidence>
<comment type="caution">
    <text evidence="1">The sequence shown here is derived from an EMBL/GenBank/DDBJ whole genome shotgun (WGS) entry which is preliminary data.</text>
</comment>
<reference evidence="2" key="1">
    <citation type="journal article" date="2022" name="Mol. Ecol. Resour.">
        <title>The genomes of chicory, endive, great burdock and yacon provide insights into Asteraceae palaeo-polyploidization history and plant inulin production.</title>
        <authorList>
            <person name="Fan W."/>
            <person name="Wang S."/>
            <person name="Wang H."/>
            <person name="Wang A."/>
            <person name="Jiang F."/>
            <person name="Liu H."/>
            <person name="Zhao H."/>
            <person name="Xu D."/>
            <person name="Zhang Y."/>
        </authorList>
    </citation>
    <scope>NUCLEOTIDE SEQUENCE [LARGE SCALE GENOMIC DNA]</scope>
    <source>
        <strain evidence="2">cv. Niubang</strain>
    </source>
</reference>
<protein>
    <submittedName>
        <fullName evidence="1">Uncharacterized protein</fullName>
    </submittedName>
</protein>
<sequence length="435" mass="46599">MVIYIHTYTSNKPLTTLISTINQLKHPFISGEMQTSSAISLSLFFLISLISTTTTTAHNITHILAKNPEFSTFNHYLTLTHLAGEINRRQTITVCAVDNAAMSALIAKGLSLVTIKNVLSLHVFADYFGSKKLHEVTKGSTSTATMYQATGEAPGNTGYVHITDVKGGKVRFTPEDNPTQTDVVYVKSILEMPYNISVIQISEILQSPEAEAPTSAPDLNLTSLLQRAGCKAFYDLLSNSGAIGTFLSTVDGGVTVFCPSETAVKAFAPKYKNLTAEEKTSVLLYHGVPIYNSMGMLRSSNGLMNTLATEGANKYDFTVKNDGEDVKLKTKVVTAAVTGTVVDEEPVAIYKIDKVLLPRELFKGTVEADEPAPAPKGAKKKKKGGKEEDDVDADSPASDSSEDDDSGDVADQKASSGGRLGSSAVMAVCLLLAFF</sequence>
<evidence type="ECO:0000313" key="1">
    <source>
        <dbReference type="EMBL" id="KAI3769538.1"/>
    </source>
</evidence>
<name>A0ACB9FDW8_ARCLA</name>